<name>A0A6G1EYZ0_9ORYZ</name>
<evidence type="ECO:0000313" key="2">
    <source>
        <dbReference type="EMBL" id="KAF0929799.1"/>
    </source>
</evidence>
<gene>
    <name evidence="2" type="ORF">E2562_025937</name>
</gene>
<feature type="region of interest" description="Disordered" evidence="1">
    <location>
        <begin position="1"/>
        <end position="65"/>
    </location>
</feature>
<reference evidence="2 3" key="1">
    <citation type="submission" date="2019-11" db="EMBL/GenBank/DDBJ databases">
        <title>Whole genome sequence of Oryza granulata.</title>
        <authorList>
            <person name="Li W."/>
        </authorList>
    </citation>
    <scope>NUCLEOTIDE SEQUENCE [LARGE SCALE GENOMIC DNA]</scope>
    <source>
        <strain evidence="3">cv. Menghai</strain>
        <tissue evidence="2">Leaf</tissue>
    </source>
</reference>
<comment type="caution">
    <text evidence="2">The sequence shown here is derived from an EMBL/GenBank/DDBJ whole genome shotgun (WGS) entry which is preliminary data.</text>
</comment>
<organism evidence="2 3">
    <name type="scientific">Oryza meyeriana var. granulata</name>
    <dbReference type="NCBI Taxonomy" id="110450"/>
    <lineage>
        <taxon>Eukaryota</taxon>
        <taxon>Viridiplantae</taxon>
        <taxon>Streptophyta</taxon>
        <taxon>Embryophyta</taxon>
        <taxon>Tracheophyta</taxon>
        <taxon>Spermatophyta</taxon>
        <taxon>Magnoliopsida</taxon>
        <taxon>Liliopsida</taxon>
        <taxon>Poales</taxon>
        <taxon>Poaceae</taxon>
        <taxon>BOP clade</taxon>
        <taxon>Oryzoideae</taxon>
        <taxon>Oryzeae</taxon>
        <taxon>Oryzinae</taxon>
        <taxon>Oryza</taxon>
        <taxon>Oryza meyeriana</taxon>
    </lineage>
</organism>
<keyword evidence="3" id="KW-1185">Reference proteome</keyword>
<evidence type="ECO:0000313" key="3">
    <source>
        <dbReference type="Proteomes" id="UP000479710"/>
    </source>
</evidence>
<proteinExistence type="predicted"/>
<evidence type="ECO:0000256" key="1">
    <source>
        <dbReference type="SAM" id="MobiDB-lite"/>
    </source>
</evidence>
<protein>
    <submittedName>
        <fullName evidence="2">Uncharacterized protein</fullName>
    </submittedName>
</protein>
<feature type="compositionally biased region" description="Basic and acidic residues" evidence="1">
    <location>
        <begin position="54"/>
        <end position="65"/>
    </location>
</feature>
<dbReference type="Proteomes" id="UP000479710">
    <property type="component" value="Unassembled WGS sequence"/>
</dbReference>
<dbReference type="EMBL" id="SPHZ02000002">
    <property type="protein sequence ID" value="KAF0929799.1"/>
    <property type="molecule type" value="Genomic_DNA"/>
</dbReference>
<dbReference type="AlphaFoldDB" id="A0A6G1EYZ0"/>
<sequence length="65" mass="6571">MDKVTEGAVFESRASARPPWGRHTLLAGGQGGEGSRTGPSSTSGAGGGGLLNRMKRDVGRTDNSA</sequence>
<accession>A0A6G1EYZ0</accession>